<dbReference type="EMBL" id="AVOT02124636">
    <property type="protein sequence ID" value="MBW0586690.1"/>
    <property type="molecule type" value="Genomic_DNA"/>
</dbReference>
<name>A0A9Q3KWJ3_9BASI</name>
<evidence type="ECO:0000313" key="2">
    <source>
        <dbReference type="Proteomes" id="UP000765509"/>
    </source>
</evidence>
<accession>A0A9Q3KWJ3</accession>
<sequence>MTIVHKAGNIHKNAELLGRWALANTPDNPGYVPLEAERQIPIEEINITDIGTEFFKEVRESYKQEKNGHILTSLLDKDFKDTSLVNALDEGGKNSYSEGRFHLFYGIIYHRTKHPCHLLWTPVRGQNTCKSEEL</sequence>
<dbReference type="Proteomes" id="UP000765509">
    <property type="component" value="Unassembled WGS sequence"/>
</dbReference>
<feature type="non-terminal residue" evidence="1">
    <location>
        <position position="134"/>
    </location>
</feature>
<reference evidence="1" key="1">
    <citation type="submission" date="2021-03" db="EMBL/GenBank/DDBJ databases">
        <title>Draft genome sequence of rust myrtle Austropuccinia psidii MF-1, a brazilian biotype.</title>
        <authorList>
            <person name="Quecine M.C."/>
            <person name="Pachon D.M.R."/>
            <person name="Bonatelli M.L."/>
            <person name="Correr F.H."/>
            <person name="Franceschini L.M."/>
            <person name="Leite T.F."/>
            <person name="Margarido G.R.A."/>
            <person name="Almeida C.A."/>
            <person name="Ferrarezi J.A."/>
            <person name="Labate C.A."/>
        </authorList>
    </citation>
    <scope>NUCLEOTIDE SEQUENCE</scope>
    <source>
        <strain evidence="1">MF-1</strain>
    </source>
</reference>
<protein>
    <submittedName>
        <fullName evidence="1">Uncharacterized protein</fullName>
    </submittedName>
</protein>
<comment type="caution">
    <text evidence="1">The sequence shown here is derived from an EMBL/GenBank/DDBJ whole genome shotgun (WGS) entry which is preliminary data.</text>
</comment>
<dbReference type="AlphaFoldDB" id="A0A9Q3KWJ3"/>
<proteinExistence type="predicted"/>
<evidence type="ECO:0000313" key="1">
    <source>
        <dbReference type="EMBL" id="MBW0586690.1"/>
    </source>
</evidence>
<gene>
    <name evidence="1" type="ORF">O181_126405</name>
</gene>
<organism evidence="1 2">
    <name type="scientific">Austropuccinia psidii MF-1</name>
    <dbReference type="NCBI Taxonomy" id="1389203"/>
    <lineage>
        <taxon>Eukaryota</taxon>
        <taxon>Fungi</taxon>
        <taxon>Dikarya</taxon>
        <taxon>Basidiomycota</taxon>
        <taxon>Pucciniomycotina</taxon>
        <taxon>Pucciniomycetes</taxon>
        <taxon>Pucciniales</taxon>
        <taxon>Sphaerophragmiaceae</taxon>
        <taxon>Austropuccinia</taxon>
    </lineage>
</organism>
<keyword evidence="2" id="KW-1185">Reference proteome</keyword>